<dbReference type="Proteomes" id="UP001589896">
    <property type="component" value="Unassembled WGS sequence"/>
</dbReference>
<dbReference type="SUPFAM" id="SSF48371">
    <property type="entry name" value="ARM repeat"/>
    <property type="match status" value="1"/>
</dbReference>
<reference evidence="1 2" key="1">
    <citation type="submission" date="2024-09" db="EMBL/GenBank/DDBJ databases">
        <authorList>
            <person name="Sun Q."/>
            <person name="Mori K."/>
        </authorList>
    </citation>
    <scope>NUCLEOTIDE SEQUENCE [LARGE SCALE GENOMIC DNA]</scope>
    <source>
        <strain evidence="1 2">KCTC 23076</strain>
    </source>
</reference>
<sequence>MLAALKSQEPTERNAAAIALMDLGNSSAVEPLIAAIEHPDNRDARGSLIYALSELDCQGRFAQLFRWAAEGGYEATGEALSIISQQQLHPTKQDLVACNAVLSTVETPDREYLLELLSQVNGHEG</sequence>
<evidence type="ECO:0000313" key="2">
    <source>
        <dbReference type="Proteomes" id="UP001589896"/>
    </source>
</evidence>
<dbReference type="InterPro" id="IPR011989">
    <property type="entry name" value="ARM-like"/>
</dbReference>
<protein>
    <submittedName>
        <fullName evidence="1">HEAT repeat domain-containing protein</fullName>
    </submittedName>
</protein>
<dbReference type="Gene3D" id="1.25.10.10">
    <property type="entry name" value="Leucine-rich Repeat Variant"/>
    <property type="match status" value="1"/>
</dbReference>
<comment type="caution">
    <text evidence="1">The sequence shown here is derived from an EMBL/GenBank/DDBJ whole genome shotgun (WGS) entry which is preliminary data.</text>
</comment>
<accession>A0ABV6S0Y0</accession>
<proteinExistence type="predicted"/>
<dbReference type="Pfam" id="PF13646">
    <property type="entry name" value="HEAT_2"/>
    <property type="match status" value="1"/>
</dbReference>
<dbReference type="InterPro" id="IPR016024">
    <property type="entry name" value="ARM-type_fold"/>
</dbReference>
<gene>
    <name evidence="1" type="ORF">ACFFGH_34085</name>
</gene>
<organism evidence="1 2">
    <name type="scientific">Lysobacter korlensis</name>
    <dbReference type="NCBI Taxonomy" id="553636"/>
    <lineage>
        <taxon>Bacteria</taxon>
        <taxon>Pseudomonadati</taxon>
        <taxon>Pseudomonadota</taxon>
        <taxon>Gammaproteobacteria</taxon>
        <taxon>Lysobacterales</taxon>
        <taxon>Lysobacteraceae</taxon>
        <taxon>Lysobacter</taxon>
    </lineage>
</organism>
<dbReference type="EMBL" id="JBHLTG010000024">
    <property type="protein sequence ID" value="MFC0682890.1"/>
    <property type="molecule type" value="Genomic_DNA"/>
</dbReference>
<name>A0ABV6S0Y0_9GAMM</name>
<dbReference type="RefSeq" id="WP_386677354.1">
    <property type="nucleotide sequence ID" value="NZ_JBHLTG010000024.1"/>
</dbReference>
<evidence type="ECO:0000313" key="1">
    <source>
        <dbReference type="EMBL" id="MFC0682890.1"/>
    </source>
</evidence>
<keyword evidence="2" id="KW-1185">Reference proteome</keyword>